<evidence type="ECO:0000256" key="1">
    <source>
        <dbReference type="ARBA" id="ARBA00011344"/>
    </source>
</evidence>
<name>A0A853H0I7_9BURK</name>
<dbReference type="GO" id="GO:0016987">
    <property type="term" value="F:sigma factor activity"/>
    <property type="evidence" value="ECO:0007669"/>
    <property type="project" value="InterPro"/>
</dbReference>
<comment type="subunit">
    <text evidence="1">Interacts transiently with the RNA polymerase catalytic core formed by RpoA, RpoB, RpoC and RpoZ (2 alpha, 1 beta, 1 beta' and 1 omega subunit) to form the RNA polymerase holoenzyme that can initiate transcription.</text>
</comment>
<dbReference type="OrthoDB" id="3211555at2"/>
<dbReference type="InterPro" id="IPR052704">
    <property type="entry name" value="ECF_Sigma-70_Domain"/>
</dbReference>
<dbReference type="RefSeq" id="WP_130037160.1">
    <property type="nucleotide sequence ID" value="NZ_JACCEV010000001.1"/>
</dbReference>
<dbReference type="EMBL" id="JACCEV010000001">
    <property type="protein sequence ID" value="NYT85229.1"/>
    <property type="molecule type" value="Genomic_DNA"/>
</dbReference>
<dbReference type="Gene3D" id="1.10.1740.10">
    <property type="match status" value="1"/>
</dbReference>
<reference evidence="4 5" key="1">
    <citation type="submission" date="2020-07" db="EMBL/GenBank/DDBJ databases">
        <title>Taxonomic revisions and descriptions of new bacterial species based on genomic comparisons in the high-G+C-content subgroup of the family Alcaligenaceae.</title>
        <authorList>
            <person name="Szabo A."/>
            <person name="Felfoldi T."/>
        </authorList>
    </citation>
    <scope>NUCLEOTIDE SEQUENCE [LARGE SCALE GENOMIC DNA]</scope>
    <source>
        <strain evidence="4 5">DSM 25667</strain>
    </source>
</reference>
<comment type="caution">
    <text evidence="4">The sequence shown here is derived from an EMBL/GenBank/DDBJ whole genome shotgun (WGS) entry which is preliminary data.</text>
</comment>
<evidence type="ECO:0000259" key="2">
    <source>
        <dbReference type="Pfam" id="PF04542"/>
    </source>
</evidence>
<dbReference type="SUPFAM" id="SSF88659">
    <property type="entry name" value="Sigma3 and sigma4 domains of RNA polymerase sigma factors"/>
    <property type="match status" value="1"/>
</dbReference>
<dbReference type="InterPro" id="IPR014284">
    <property type="entry name" value="RNA_pol_sigma-70_dom"/>
</dbReference>
<dbReference type="PANTHER" id="PTHR30173:SF36">
    <property type="entry name" value="ECF RNA POLYMERASE SIGMA FACTOR SIGJ"/>
    <property type="match status" value="1"/>
</dbReference>
<dbReference type="Proteomes" id="UP000554144">
    <property type="component" value="Unassembled WGS sequence"/>
</dbReference>
<evidence type="ECO:0000259" key="3">
    <source>
        <dbReference type="Pfam" id="PF08281"/>
    </source>
</evidence>
<keyword evidence="5" id="KW-1185">Reference proteome</keyword>
<dbReference type="InterPro" id="IPR036388">
    <property type="entry name" value="WH-like_DNA-bd_sf"/>
</dbReference>
<dbReference type="GO" id="GO:0006352">
    <property type="term" value="P:DNA-templated transcription initiation"/>
    <property type="evidence" value="ECO:0007669"/>
    <property type="project" value="InterPro"/>
</dbReference>
<proteinExistence type="predicted"/>
<gene>
    <name evidence="4" type="primary">sigJ</name>
    <name evidence="4" type="ORF">H0A62_06395</name>
</gene>
<dbReference type="AlphaFoldDB" id="A0A853H0I7"/>
<evidence type="ECO:0000313" key="5">
    <source>
        <dbReference type="Proteomes" id="UP000554144"/>
    </source>
</evidence>
<dbReference type="InterPro" id="IPR013249">
    <property type="entry name" value="RNA_pol_sigma70_r4_t2"/>
</dbReference>
<dbReference type="SUPFAM" id="SSF54427">
    <property type="entry name" value="NTF2-like"/>
    <property type="match status" value="1"/>
</dbReference>
<evidence type="ECO:0000313" key="4">
    <source>
        <dbReference type="EMBL" id="NYT85229.1"/>
    </source>
</evidence>
<protein>
    <submittedName>
        <fullName evidence="4">RNA polymerase sigma factor SigJ</fullName>
    </submittedName>
</protein>
<dbReference type="GO" id="GO:0003677">
    <property type="term" value="F:DNA binding"/>
    <property type="evidence" value="ECO:0007669"/>
    <property type="project" value="InterPro"/>
</dbReference>
<dbReference type="InterPro" id="IPR013325">
    <property type="entry name" value="RNA_pol_sigma_r2"/>
</dbReference>
<dbReference type="Pfam" id="PF08281">
    <property type="entry name" value="Sigma70_r4_2"/>
    <property type="match status" value="1"/>
</dbReference>
<organism evidence="4 5">
    <name type="scientific">Pollutimonas harenae</name>
    <dbReference type="NCBI Taxonomy" id="657015"/>
    <lineage>
        <taxon>Bacteria</taxon>
        <taxon>Pseudomonadati</taxon>
        <taxon>Pseudomonadota</taxon>
        <taxon>Betaproteobacteria</taxon>
        <taxon>Burkholderiales</taxon>
        <taxon>Alcaligenaceae</taxon>
        <taxon>Pollutimonas</taxon>
    </lineage>
</organism>
<dbReference type="NCBIfam" id="NF007214">
    <property type="entry name" value="PRK09636.1"/>
    <property type="match status" value="1"/>
</dbReference>
<dbReference type="InterPro" id="IPR007627">
    <property type="entry name" value="RNA_pol_sigma70_r2"/>
</dbReference>
<dbReference type="InterPro" id="IPR013324">
    <property type="entry name" value="RNA_pol_sigma_r3/r4-like"/>
</dbReference>
<dbReference type="SUPFAM" id="SSF88946">
    <property type="entry name" value="Sigma2 domain of RNA polymerase sigma factors"/>
    <property type="match status" value="1"/>
</dbReference>
<accession>A0A853H0I7</accession>
<feature type="domain" description="RNA polymerase sigma-70 region 2" evidence="2">
    <location>
        <begin position="10"/>
        <end position="74"/>
    </location>
</feature>
<dbReference type="NCBIfam" id="TIGR02937">
    <property type="entry name" value="sigma70-ECF"/>
    <property type="match status" value="1"/>
</dbReference>
<dbReference type="Gene3D" id="1.10.10.10">
    <property type="entry name" value="Winged helix-like DNA-binding domain superfamily/Winged helix DNA-binding domain"/>
    <property type="match status" value="1"/>
</dbReference>
<dbReference type="Pfam" id="PF04542">
    <property type="entry name" value="Sigma70_r2"/>
    <property type="match status" value="1"/>
</dbReference>
<sequence length="292" mass="32390">MTAASYTSVFEARRKFLVGLAYRILGSVAEAEDAVHDTYIKWSEADHGQIENPAAWLTTTCTRHCVDLLRAAQKTRMVYVGAWLPEPIHALTDETPESALEMSSSLSMAFLLLLERLAPKERAAYLLHDIFDLSYADIAHALSVQEATCRKLVSRARTNIGRTQVLNVVPMERQEALLTAFQLAITTGDIHQLTELMSEDVELRADGGGKVQTLPVPLTGKKKVLDFIACKLGVYWKGLEWKALDINGMRGALLLQEGRIFATVSFACNAENRLTGVFIVRNPDKLARLVFA</sequence>
<dbReference type="PANTHER" id="PTHR30173">
    <property type="entry name" value="SIGMA 19 FACTOR"/>
    <property type="match status" value="1"/>
</dbReference>
<dbReference type="InterPro" id="IPR032710">
    <property type="entry name" value="NTF2-like_dom_sf"/>
</dbReference>
<feature type="domain" description="RNA polymerase sigma factor 70 region 4 type 2" evidence="3">
    <location>
        <begin position="108"/>
        <end position="158"/>
    </location>
</feature>